<dbReference type="PANTHER" id="PTHR43384">
    <property type="entry name" value="SEPTUM SITE-DETERMINING PROTEIN MIND HOMOLOG, CHLOROPLASTIC-RELATED"/>
    <property type="match status" value="1"/>
</dbReference>
<dbReference type="EMBL" id="CP002736">
    <property type="protein sequence ID" value="AEF94292.1"/>
    <property type="molecule type" value="Genomic_DNA"/>
</dbReference>
<dbReference type="RefSeq" id="WP_013810187.1">
    <property type="nucleotide sequence ID" value="NC_015565.1"/>
</dbReference>
<proteinExistence type="predicted"/>
<dbReference type="Gene3D" id="3.40.50.300">
    <property type="entry name" value="P-loop containing nucleotide triphosphate hydrolases"/>
    <property type="match status" value="1"/>
</dbReference>
<sequence length="254" mass="28487">MKTIVIHSIHPGEGKTKVAKELAGYLQLQGHSTLLADLDFVTDPARRALGLPSTPNLEDLLEEITRQSKINPFFNINFSEEQMNQYLLTHNSGLKVLSSENAKYLASDERIAEKLTVVVRSLKKLPYDYLIIDTDSSARDYNQAIIQEADHVLIVTDNFRYSVKDLRHYVMKMHDIGFSTLNFKIVLNKVPNPLQVSIEELEQESGLKVIGIIPVLTKGTKAATMQTEDINLTVAEPDKNPEFLQAVKDVLAAL</sequence>
<dbReference type="GO" id="GO:0005524">
    <property type="term" value="F:ATP binding"/>
    <property type="evidence" value="ECO:0007669"/>
    <property type="project" value="TreeGrafter"/>
</dbReference>
<keyword evidence="3" id="KW-1185">Reference proteome</keyword>
<dbReference type="HOGENOM" id="CLU_1097224_0_0_9"/>
<dbReference type="AlphaFoldDB" id="F6B5X3"/>
<dbReference type="InterPro" id="IPR025669">
    <property type="entry name" value="AAA_dom"/>
</dbReference>
<name>F6B5X3_DESCC</name>
<dbReference type="STRING" id="868595.Desca_1436"/>
<dbReference type="Proteomes" id="UP000009226">
    <property type="component" value="Chromosome"/>
</dbReference>
<accession>F6B5X3</accession>
<dbReference type="PANTHER" id="PTHR43384:SF13">
    <property type="entry name" value="SLR0110 PROTEIN"/>
    <property type="match status" value="1"/>
</dbReference>
<dbReference type="GO" id="GO:0005829">
    <property type="term" value="C:cytosol"/>
    <property type="evidence" value="ECO:0007669"/>
    <property type="project" value="TreeGrafter"/>
</dbReference>
<gene>
    <name evidence="2" type="ordered locus">Desca_1436</name>
</gene>
<evidence type="ECO:0000259" key="1">
    <source>
        <dbReference type="Pfam" id="PF13614"/>
    </source>
</evidence>
<dbReference type="Pfam" id="PF13614">
    <property type="entry name" value="AAA_31"/>
    <property type="match status" value="1"/>
</dbReference>
<protein>
    <recommendedName>
        <fullName evidence="1">AAA domain-containing protein</fullName>
    </recommendedName>
</protein>
<dbReference type="eggNOG" id="COG0455">
    <property type="taxonomic scope" value="Bacteria"/>
</dbReference>
<dbReference type="GO" id="GO:0009898">
    <property type="term" value="C:cytoplasmic side of plasma membrane"/>
    <property type="evidence" value="ECO:0007669"/>
    <property type="project" value="TreeGrafter"/>
</dbReference>
<dbReference type="InterPro" id="IPR027417">
    <property type="entry name" value="P-loop_NTPase"/>
</dbReference>
<dbReference type="GO" id="GO:0051782">
    <property type="term" value="P:negative regulation of cell division"/>
    <property type="evidence" value="ECO:0007669"/>
    <property type="project" value="TreeGrafter"/>
</dbReference>
<organism evidence="2 3">
    <name type="scientific">Desulfotomaculum nigrificans (strain DSM 14880 / VKM B-2319 / CO-1-SRB)</name>
    <name type="common">Desulfotomaculum carboxydivorans</name>
    <dbReference type="NCBI Taxonomy" id="868595"/>
    <lineage>
        <taxon>Bacteria</taxon>
        <taxon>Bacillati</taxon>
        <taxon>Bacillota</taxon>
        <taxon>Clostridia</taxon>
        <taxon>Eubacteriales</taxon>
        <taxon>Desulfotomaculaceae</taxon>
        <taxon>Desulfotomaculum</taxon>
    </lineage>
</organism>
<dbReference type="InterPro" id="IPR050625">
    <property type="entry name" value="ParA/MinD_ATPase"/>
</dbReference>
<feature type="domain" description="AAA" evidence="1">
    <location>
        <begin position="1"/>
        <end position="174"/>
    </location>
</feature>
<dbReference type="KEGG" id="dca:Desca_1436"/>
<dbReference type="SUPFAM" id="SSF52540">
    <property type="entry name" value="P-loop containing nucleoside triphosphate hydrolases"/>
    <property type="match status" value="1"/>
</dbReference>
<evidence type="ECO:0000313" key="2">
    <source>
        <dbReference type="EMBL" id="AEF94292.1"/>
    </source>
</evidence>
<evidence type="ECO:0000313" key="3">
    <source>
        <dbReference type="Proteomes" id="UP000009226"/>
    </source>
</evidence>
<dbReference type="GO" id="GO:0016887">
    <property type="term" value="F:ATP hydrolysis activity"/>
    <property type="evidence" value="ECO:0007669"/>
    <property type="project" value="TreeGrafter"/>
</dbReference>
<reference evidence="2" key="1">
    <citation type="submission" date="2011-05" db="EMBL/GenBank/DDBJ databases">
        <title>Complete sequence of Desulfotomaculum carboxydivorans CO-1-SRB.</title>
        <authorList>
            <consortium name="US DOE Joint Genome Institute"/>
            <person name="Lucas S."/>
            <person name="Han J."/>
            <person name="Lapidus A."/>
            <person name="Cheng J.-F."/>
            <person name="Goodwin L."/>
            <person name="Pitluck S."/>
            <person name="Peters L."/>
            <person name="Mikhailova N."/>
            <person name="Lu M."/>
            <person name="Han C."/>
            <person name="Tapia R."/>
            <person name="Land M."/>
            <person name="Hauser L."/>
            <person name="Kyrpides N."/>
            <person name="Ivanova N."/>
            <person name="Pagani I."/>
            <person name="Stams A."/>
            <person name="Plugge C."/>
            <person name="Muyzer G."/>
            <person name="Kuever J."/>
            <person name="Parshina S."/>
            <person name="Ivanova A."/>
            <person name="Nazina T."/>
            <person name="Woyke T."/>
        </authorList>
    </citation>
    <scope>NUCLEOTIDE SEQUENCE [LARGE SCALE GENOMIC DNA]</scope>
    <source>
        <strain evidence="2">CO-1-SRB</strain>
    </source>
</reference>